<evidence type="ECO:0000259" key="1">
    <source>
        <dbReference type="Pfam" id="PF00248"/>
    </source>
</evidence>
<keyword evidence="3" id="KW-1185">Reference proteome</keyword>
<organism evidence="2 3">
    <name type="scientific">Luteococcus peritonei</name>
    <dbReference type="NCBI Taxonomy" id="88874"/>
    <lineage>
        <taxon>Bacteria</taxon>
        <taxon>Bacillati</taxon>
        <taxon>Actinomycetota</taxon>
        <taxon>Actinomycetes</taxon>
        <taxon>Propionibacteriales</taxon>
        <taxon>Propionibacteriaceae</taxon>
        <taxon>Luteococcus</taxon>
    </lineage>
</organism>
<dbReference type="EMBL" id="JBHUFZ010000008">
    <property type="protein sequence ID" value="MFD1889186.1"/>
    <property type="molecule type" value="Genomic_DNA"/>
</dbReference>
<sequence>MTVDLGQGLPLVLGGNTFGWTSDEDTSFAVLDAFSAAGARHVDTADVYSAWAEGNHGGESELVLGRWMAARGNRDQVLVATKVGKHPDFPGLGRESVERALAASLERLRTDHVDLYYAHADDESLEIAQIARTFDGLVRQGTIRWIGMSNVSPERARAWVEVARAEGLAAPVAIQPQYSLAARQDFEAGDGPLARELGLHVFSYFSLASGLLSGKYRSREDLAGAAREGFLEQFATPDGFALVEALTGVAGRLDVEPASVALAWLRAKGVAAPIASASRPEQVPALVTGAQLELSAQDVAELDDASQPFA</sequence>
<accession>A0ABW4RSL2</accession>
<gene>
    <name evidence="2" type="ORF">ACFSCS_03165</name>
</gene>
<protein>
    <submittedName>
        <fullName evidence="2">Aldo/keto reductase</fullName>
    </submittedName>
</protein>
<dbReference type="RefSeq" id="WP_343872169.1">
    <property type="nucleotide sequence ID" value="NZ_BAAAIX010000007.1"/>
</dbReference>
<dbReference type="InterPro" id="IPR036812">
    <property type="entry name" value="NAD(P)_OxRdtase_dom_sf"/>
</dbReference>
<feature type="domain" description="NADP-dependent oxidoreductase" evidence="1">
    <location>
        <begin position="10"/>
        <end position="305"/>
    </location>
</feature>
<dbReference type="InterPro" id="IPR050523">
    <property type="entry name" value="AKR_Detox_Biosynth"/>
</dbReference>
<dbReference type="Pfam" id="PF00248">
    <property type="entry name" value="Aldo_ket_red"/>
    <property type="match status" value="1"/>
</dbReference>
<name>A0ABW4RSL2_9ACTN</name>
<dbReference type="PANTHER" id="PTHR43364">
    <property type="entry name" value="NADH-SPECIFIC METHYLGLYOXAL REDUCTASE-RELATED"/>
    <property type="match status" value="1"/>
</dbReference>
<dbReference type="SUPFAM" id="SSF51430">
    <property type="entry name" value="NAD(P)-linked oxidoreductase"/>
    <property type="match status" value="1"/>
</dbReference>
<dbReference type="InterPro" id="IPR023210">
    <property type="entry name" value="NADP_OxRdtase_dom"/>
</dbReference>
<dbReference type="Gene3D" id="3.20.20.100">
    <property type="entry name" value="NADP-dependent oxidoreductase domain"/>
    <property type="match status" value="1"/>
</dbReference>
<proteinExistence type="predicted"/>
<evidence type="ECO:0000313" key="3">
    <source>
        <dbReference type="Proteomes" id="UP001597326"/>
    </source>
</evidence>
<comment type="caution">
    <text evidence="2">The sequence shown here is derived from an EMBL/GenBank/DDBJ whole genome shotgun (WGS) entry which is preliminary data.</text>
</comment>
<dbReference type="Proteomes" id="UP001597326">
    <property type="component" value="Unassembled WGS sequence"/>
</dbReference>
<evidence type="ECO:0000313" key="2">
    <source>
        <dbReference type="EMBL" id="MFD1889186.1"/>
    </source>
</evidence>
<dbReference type="PANTHER" id="PTHR43364:SF6">
    <property type="entry name" value="OXIDOREDUCTASE-RELATED"/>
    <property type="match status" value="1"/>
</dbReference>
<reference evidence="3" key="1">
    <citation type="journal article" date="2019" name="Int. J. Syst. Evol. Microbiol.">
        <title>The Global Catalogue of Microorganisms (GCM) 10K type strain sequencing project: providing services to taxonomists for standard genome sequencing and annotation.</title>
        <authorList>
            <consortium name="The Broad Institute Genomics Platform"/>
            <consortium name="The Broad Institute Genome Sequencing Center for Infectious Disease"/>
            <person name="Wu L."/>
            <person name="Ma J."/>
        </authorList>
    </citation>
    <scope>NUCLEOTIDE SEQUENCE [LARGE SCALE GENOMIC DNA]</scope>
    <source>
        <strain evidence="3">CAIM 431</strain>
    </source>
</reference>